<name>A0AC61L4P8_9EURY</name>
<evidence type="ECO:0000313" key="2">
    <source>
        <dbReference type="Proteomes" id="UP000248329"/>
    </source>
</evidence>
<sequence>MGMEKIATPARKLVFCSDKLTRGLIKILLWGHSFSYRAVGFLAATPVEKNLHPKHRIMNYHAFFVDNVDEGDTVLDIGCGNGALTHDVAKKAGQVVGIDLNEESISLARQRYSRENVEYICGNMLNDLPDERFDVVILSNVLEHIDERVKFLKRLRGMAPKFLIRVPMINRDWITIYKEELGMDYRLDKEHYVEYTLETFEDELREARLGIEEYSIQFGEIWAVVGVNYG</sequence>
<protein>
    <submittedName>
        <fullName evidence="1">Uncharacterized protein</fullName>
    </submittedName>
</protein>
<dbReference type="EMBL" id="PQXF01000005">
    <property type="protein sequence ID" value="PXF61479.1"/>
    <property type="molecule type" value="Genomic_DNA"/>
</dbReference>
<organism evidence="1 2">
    <name type="scientific">Candidatus Methanogaster sp</name>
    <dbReference type="NCBI Taxonomy" id="3386292"/>
    <lineage>
        <taxon>Archaea</taxon>
        <taxon>Methanobacteriati</taxon>
        <taxon>Methanobacteriota</taxon>
        <taxon>Stenosarchaea group</taxon>
        <taxon>Methanomicrobia</taxon>
        <taxon>Methanosarcinales</taxon>
        <taxon>ANME-2 cluster</taxon>
        <taxon>Candidatus Methanogasteraceae</taxon>
        <taxon>Candidatus Methanogaster</taxon>
    </lineage>
</organism>
<evidence type="ECO:0000313" key="1">
    <source>
        <dbReference type="EMBL" id="PXF61479.1"/>
    </source>
</evidence>
<gene>
    <name evidence="1" type="ORF">C4B59_04395</name>
</gene>
<proteinExistence type="predicted"/>
<comment type="caution">
    <text evidence="1">The sequence shown here is derived from an EMBL/GenBank/DDBJ whole genome shotgun (WGS) entry which is preliminary data.</text>
</comment>
<accession>A0AC61L4P8</accession>
<dbReference type="Proteomes" id="UP000248329">
    <property type="component" value="Unassembled WGS sequence"/>
</dbReference>
<reference evidence="1" key="1">
    <citation type="submission" date="2018-01" db="EMBL/GenBank/DDBJ databases">
        <authorList>
            <person name="Krukenberg V."/>
        </authorList>
    </citation>
    <scope>NUCLEOTIDE SEQUENCE</scope>
    <source>
        <strain evidence="1">E20ANME2</strain>
    </source>
</reference>